<comment type="cofactor">
    <cofactor evidence="1">
        <name>FAD</name>
        <dbReference type="ChEBI" id="CHEBI:57692"/>
    </cofactor>
</comment>
<keyword evidence="8" id="KW-1185">Reference proteome</keyword>
<dbReference type="RefSeq" id="WP_085886489.1">
    <property type="nucleotide sequence ID" value="NZ_FWFN01000001.1"/>
</dbReference>
<gene>
    <name evidence="7" type="primary">thcD_2</name>
    <name evidence="7" type="ORF">PSM7751_00611</name>
</gene>
<dbReference type="SUPFAM" id="SSF55424">
    <property type="entry name" value="FAD/NAD-linked reductases, dimerisation (C-terminal) domain"/>
    <property type="match status" value="1"/>
</dbReference>
<dbReference type="EC" id="1.18.1.-" evidence="7"/>
<dbReference type="GO" id="GO:0005737">
    <property type="term" value="C:cytoplasm"/>
    <property type="evidence" value="ECO:0007669"/>
    <property type="project" value="TreeGrafter"/>
</dbReference>
<keyword evidence="2" id="KW-0285">Flavoprotein</keyword>
<dbReference type="Gene3D" id="3.30.390.30">
    <property type="match status" value="1"/>
</dbReference>
<feature type="domain" description="FAD/NAD(P)-binding" evidence="5">
    <location>
        <begin position="3"/>
        <end position="296"/>
    </location>
</feature>
<keyword evidence="4 7" id="KW-0560">Oxidoreductase</keyword>
<dbReference type="InterPro" id="IPR023753">
    <property type="entry name" value="FAD/NAD-binding_dom"/>
</dbReference>
<dbReference type="Gene3D" id="3.50.50.60">
    <property type="entry name" value="FAD/NAD(P)-binding domain"/>
    <property type="match status" value="2"/>
</dbReference>
<dbReference type="GO" id="GO:0016651">
    <property type="term" value="F:oxidoreductase activity, acting on NAD(P)H"/>
    <property type="evidence" value="ECO:0007669"/>
    <property type="project" value="TreeGrafter"/>
</dbReference>
<evidence type="ECO:0000313" key="8">
    <source>
        <dbReference type="Proteomes" id="UP000193963"/>
    </source>
</evidence>
<feature type="domain" description="Reductase C-terminal" evidence="6">
    <location>
        <begin position="315"/>
        <end position="385"/>
    </location>
</feature>
<dbReference type="PANTHER" id="PTHR43557">
    <property type="entry name" value="APOPTOSIS-INDUCING FACTOR 1"/>
    <property type="match status" value="1"/>
</dbReference>
<evidence type="ECO:0000256" key="3">
    <source>
        <dbReference type="ARBA" id="ARBA00022827"/>
    </source>
</evidence>
<dbReference type="InterPro" id="IPR028202">
    <property type="entry name" value="Reductase_C"/>
</dbReference>
<dbReference type="InterPro" id="IPR016156">
    <property type="entry name" value="FAD/NAD-linked_Rdtase_dimer_sf"/>
</dbReference>
<evidence type="ECO:0000259" key="5">
    <source>
        <dbReference type="Pfam" id="PF07992"/>
    </source>
</evidence>
<organism evidence="7 8">
    <name type="scientific">Pseudooceanicola marinus</name>
    <dbReference type="NCBI Taxonomy" id="396013"/>
    <lineage>
        <taxon>Bacteria</taxon>
        <taxon>Pseudomonadati</taxon>
        <taxon>Pseudomonadota</taxon>
        <taxon>Alphaproteobacteria</taxon>
        <taxon>Rhodobacterales</taxon>
        <taxon>Paracoccaceae</taxon>
        <taxon>Pseudooceanicola</taxon>
    </lineage>
</organism>
<proteinExistence type="predicted"/>
<dbReference type="PRINTS" id="PR00368">
    <property type="entry name" value="FADPNR"/>
</dbReference>
<evidence type="ECO:0000256" key="1">
    <source>
        <dbReference type="ARBA" id="ARBA00001974"/>
    </source>
</evidence>
<reference evidence="7 8" key="1">
    <citation type="submission" date="2017-03" db="EMBL/GenBank/DDBJ databases">
        <authorList>
            <person name="Afonso C.L."/>
            <person name="Miller P.J."/>
            <person name="Scott M.A."/>
            <person name="Spackman E."/>
            <person name="Goraichik I."/>
            <person name="Dimitrov K.M."/>
            <person name="Suarez D.L."/>
            <person name="Swayne D.E."/>
        </authorList>
    </citation>
    <scope>NUCLEOTIDE SEQUENCE [LARGE SCALE GENOMIC DNA]</scope>
    <source>
        <strain evidence="7 8">CECT 7751</strain>
    </source>
</reference>
<keyword evidence="3" id="KW-0274">FAD</keyword>
<dbReference type="Pfam" id="PF14759">
    <property type="entry name" value="Reductase_C"/>
    <property type="match status" value="1"/>
</dbReference>
<dbReference type="Proteomes" id="UP000193963">
    <property type="component" value="Unassembled WGS sequence"/>
</dbReference>
<protein>
    <submittedName>
        <fullName evidence="7">Rhodocoxin reductase</fullName>
        <ecNumber evidence="7">1.18.1.-</ecNumber>
    </submittedName>
</protein>
<sequence>MNQVVIIGSGQAGVDCAFGLRQQGHAGQITLVGDDPELPYQRPPLSKDVLKSRGEAGWLPLRGEALYTKQDISLQLGQQVREIRRADRQVILEDGSTLPYDQLILATGARNRLPPLPGLAEATPMALRNAADTRRLIAALPDMDRLAIIGGGFIGLETAAALHGSSTEVTLYEAAPRLMSRSVSPELSDWFRRFHEARGTIIRTEARIEEVLPGQLRLSDGEIQAHDALLLAAGVMPNVELAADAGLEIGNGICTDATHATSDPAIFAIGDCAEAPNPFSPAPVRLESVACASEQARRVAAILTGKTPPPQGPPWFWSNQGNARLQIAGLARPDDATEVEGDLQDISDTATLTIRRYRDGSLTAVETVNQARVHMQARKTLSEAMETSGRGQ</sequence>
<evidence type="ECO:0000313" key="7">
    <source>
        <dbReference type="EMBL" id="SLN19000.1"/>
    </source>
</evidence>
<dbReference type="Pfam" id="PF07992">
    <property type="entry name" value="Pyr_redox_2"/>
    <property type="match status" value="1"/>
</dbReference>
<dbReference type="InterPro" id="IPR050446">
    <property type="entry name" value="FAD-oxidoreductase/Apoptosis"/>
</dbReference>
<dbReference type="OrthoDB" id="7809559at2"/>
<evidence type="ECO:0000256" key="2">
    <source>
        <dbReference type="ARBA" id="ARBA00022630"/>
    </source>
</evidence>
<dbReference type="AlphaFoldDB" id="A0A1X6YGR2"/>
<dbReference type="SUPFAM" id="SSF51905">
    <property type="entry name" value="FAD/NAD(P)-binding domain"/>
    <property type="match status" value="2"/>
</dbReference>
<dbReference type="PRINTS" id="PR00411">
    <property type="entry name" value="PNDRDTASEI"/>
</dbReference>
<dbReference type="EMBL" id="FWFN01000001">
    <property type="protein sequence ID" value="SLN19000.1"/>
    <property type="molecule type" value="Genomic_DNA"/>
</dbReference>
<dbReference type="InterPro" id="IPR036188">
    <property type="entry name" value="FAD/NAD-bd_sf"/>
</dbReference>
<accession>A0A1X6YGR2</accession>
<evidence type="ECO:0000259" key="6">
    <source>
        <dbReference type="Pfam" id="PF14759"/>
    </source>
</evidence>
<name>A0A1X6YGR2_9RHOB</name>
<dbReference type="PANTHER" id="PTHR43557:SF2">
    <property type="entry name" value="RIESKE DOMAIN-CONTAINING PROTEIN-RELATED"/>
    <property type="match status" value="1"/>
</dbReference>
<evidence type="ECO:0000256" key="4">
    <source>
        <dbReference type="ARBA" id="ARBA00023002"/>
    </source>
</evidence>